<keyword evidence="2" id="KW-1185">Reference proteome</keyword>
<comment type="caution">
    <text evidence="1">The sequence shown here is derived from an EMBL/GenBank/DDBJ whole genome shotgun (WGS) entry which is preliminary data.</text>
</comment>
<evidence type="ECO:0000313" key="1">
    <source>
        <dbReference type="EMBL" id="MBY3594262.1"/>
    </source>
</evidence>
<proteinExistence type="predicted"/>
<name>A0ABS7LS27_9HYPH</name>
<protein>
    <submittedName>
        <fullName evidence="1">Uncharacterized protein</fullName>
    </submittedName>
</protein>
<dbReference type="Proteomes" id="UP000720124">
    <property type="component" value="Unassembled WGS sequence"/>
</dbReference>
<accession>A0ABS7LS27</accession>
<sequence>MTDHEANEWAKAFLDFHPLPEQRTPDAIEAWADMGKVNREEMSAVIQKMVDSRPADSAKRAQLQAAHDRMVEARRRAAVYDGDLDRSRPAYYVGPGWHAILDDLVREFAEIEGLGFLSAHEKFGGLRVTYLYEGDRQEDVEAIVKRASDRCLVSCWYCSQPGKMNQDRWWRVRCDEHWSAE</sequence>
<dbReference type="RefSeq" id="WP_222012555.1">
    <property type="nucleotide sequence ID" value="NZ_JABTXI010000026.1"/>
</dbReference>
<gene>
    <name evidence="1" type="ORF">HJA87_31160</name>
</gene>
<evidence type="ECO:0000313" key="2">
    <source>
        <dbReference type="Proteomes" id="UP000720124"/>
    </source>
</evidence>
<reference evidence="1 2" key="1">
    <citation type="submission" date="2020-06" db="EMBL/GenBank/DDBJ databases">
        <title>Global-level population genomics: horizontal gene transfer, symbiosis and evolution in Rhizobia.</title>
        <authorList>
            <person name="Gai Y."/>
        </authorList>
    </citation>
    <scope>NUCLEOTIDE SEQUENCE [LARGE SCALE GENOMIC DNA]</scope>
    <source>
        <strain evidence="1 2">PLR6_1b</strain>
    </source>
</reference>
<dbReference type="EMBL" id="JABTXI010000026">
    <property type="protein sequence ID" value="MBY3594262.1"/>
    <property type="molecule type" value="Genomic_DNA"/>
</dbReference>
<organism evidence="1 2">
    <name type="scientific">Rhizobium bangladeshense</name>
    <dbReference type="NCBI Taxonomy" id="1138189"/>
    <lineage>
        <taxon>Bacteria</taxon>
        <taxon>Pseudomonadati</taxon>
        <taxon>Pseudomonadota</taxon>
        <taxon>Alphaproteobacteria</taxon>
        <taxon>Hyphomicrobiales</taxon>
        <taxon>Rhizobiaceae</taxon>
        <taxon>Rhizobium/Agrobacterium group</taxon>
        <taxon>Rhizobium</taxon>
    </lineage>
</organism>